<protein>
    <submittedName>
        <fullName evidence="1">Uncharacterized protein</fullName>
    </submittedName>
</protein>
<name>A0AAN8SWE6_SOLBU</name>
<gene>
    <name evidence="1" type="ORF">RDI58_029256</name>
</gene>
<dbReference type="EMBL" id="JBANQN010000012">
    <property type="protein sequence ID" value="KAK6774017.1"/>
    <property type="molecule type" value="Genomic_DNA"/>
</dbReference>
<keyword evidence="2" id="KW-1185">Reference proteome</keyword>
<evidence type="ECO:0000313" key="1">
    <source>
        <dbReference type="EMBL" id="KAK6774017.1"/>
    </source>
</evidence>
<organism evidence="1 2">
    <name type="scientific">Solanum bulbocastanum</name>
    <name type="common">Wild potato</name>
    <dbReference type="NCBI Taxonomy" id="147425"/>
    <lineage>
        <taxon>Eukaryota</taxon>
        <taxon>Viridiplantae</taxon>
        <taxon>Streptophyta</taxon>
        <taxon>Embryophyta</taxon>
        <taxon>Tracheophyta</taxon>
        <taxon>Spermatophyta</taxon>
        <taxon>Magnoliopsida</taxon>
        <taxon>eudicotyledons</taxon>
        <taxon>Gunneridae</taxon>
        <taxon>Pentapetalae</taxon>
        <taxon>asterids</taxon>
        <taxon>lamiids</taxon>
        <taxon>Solanales</taxon>
        <taxon>Solanaceae</taxon>
        <taxon>Solanoideae</taxon>
        <taxon>Solaneae</taxon>
        <taxon>Solanum</taxon>
    </lineage>
</organism>
<evidence type="ECO:0000313" key="2">
    <source>
        <dbReference type="Proteomes" id="UP001371456"/>
    </source>
</evidence>
<comment type="caution">
    <text evidence="1">The sequence shown here is derived from an EMBL/GenBank/DDBJ whole genome shotgun (WGS) entry which is preliminary data.</text>
</comment>
<dbReference type="Proteomes" id="UP001371456">
    <property type="component" value="Unassembled WGS sequence"/>
</dbReference>
<sequence>MATDPKTPESPTLPT</sequence>
<proteinExistence type="predicted"/>
<accession>A0AAN8SWE6</accession>
<reference evidence="1 2" key="1">
    <citation type="submission" date="2024-02" db="EMBL/GenBank/DDBJ databases">
        <title>de novo genome assembly of Solanum bulbocastanum strain 11H21.</title>
        <authorList>
            <person name="Hosaka A.J."/>
        </authorList>
    </citation>
    <scope>NUCLEOTIDE SEQUENCE [LARGE SCALE GENOMIC DNA]</scope>
    <source>
        <tissue evidence="1">Young leaves</tissue>
    </source>
</reference>